<keyword evidence="2" id="KW-1185">Reference proteome</keyword>
<proteinExistence type="predicted"/>
<evidence type="ECO:0000313" key="2">
    <source>
        <dbReference type="Proteomes" id="UP001144341"/>
    </source>
</evidence>
<dbReference type="RefSeq" id="WP_269417128.1">
    <property type="nucleotide sequence ID" value="NZ_JAPWGL010000006.1"/>
</dbReference>
<reference evidence="1" key="1">
    <citation type="submission" date="2022-12" db="EMBL/GenBank/DDBJ databases">
        <title>Genome sequence of SJ11.</title>
        <authorList>
            <person name="Woo H."/>
        </authorList>
    </citation>
    <scope>NUCLEOTIDE SEQUENCE</scope>
    <source>
        <strain evidence="1">SJ11</strain>
    </source>
</reference>
<comment type="caution">
    <text evidence="1">The sequence shown here is derived from an EMBL/GenBank/DDBJ whole genome shotgun (WGS) entry which is preliminary data.</text>
</comment>
<protein>
    <submittedName>
        <fullName evidence="1">Uncharacterized protein</fullName>
    </submittedName>
</protein>
<dbReference type="Proteomes" id="UP001144341">
    <property type="component" value="Unassembled WGS sequence"/>
</dbReference>
<accession>A0ABT4L323</accession>
<sequence>LFQSFLSLPDIRRSGFVSPSFSLGSAKVGIFSKLPNKIIFLFFSPSFLPNPAFQFFSAPSEPGCKGNIFSPSTQEIF</sequence>
<feature type="non-terminal residue" evidence="1">
    <location>
        <position position="1"/>
    </location>
</feature>
<evidence type="ECO:0000313" key="1">
    <source>
        <dbReference type="EMBL" id="MCZ4225475.1"/>
    </source>
</evidence>
<gene>
    <name evidence="1" type="ORF">O0931_19330</name>
</gene>
<dbReference type="EMBL" id="JAPWGL010000006">
    <property type="protein sequence ID" value="MCZ4225475.1"/>
    <property type="molecule type" value="Genomic_DNA"/>
</dbReference>
<name>A0ABT4L323_9SPHI</name>
<organism evidence="1 2">
    <name type="scientific">Pedobacter rhodius</name>
    <dbReference type="NCBI Taxonomy" id="3004098"/>
    <lineage>
        <taxon>Bacteria</taxon>
        <taxon>Pseudomonadati</taxon>
        <taxon>Bacteroidota</taxon>
        <taxon>Sphingobacteriia</taxon>
        <taxon>Sphingobacteriales</taxon>
        <taxon>Sphingobacteriaceae</taxon>
        <taxon>Pedobacter</taxon>
    </lineage>
</organism>